<reference evidence="2 3" key="1">
    <citation type="submission" date="2022-03" db="EMBL/GenBank/DDBJ databases">
        <authorList>
            <person name="Nunn A."/>
            <person name="Chopra R."/>
            <person name="Nunn A."/>
            <person name="Contreras Garrido A."/>
        </authorList>
    </citation>
    <scope>NUCLEOTIDE SEQUENCE [LARGE SCALE GENOMIC DNA]</scope>
</reference>
<protein>
    <submittedName>
        <fullName evidence="2">Uncharacterized protein</fullName>
    </submittedName>
</protein>
<proteinExistence type="predicted"/>
<feature type="region of interest" description="Disordered" evidence="1">
    <location>
        <begin position="37"/>
        <end position="70"/>
    </location>
</feature>
<gene>
    <name evidence="2" type="ORF">TAV2_LOCUS25169</name>
</gene>
<organism evidence="2 3">
    <name type="scientific">Thlaspi arvense</name>
    <name type="common">Field penny-cress</name>
    <dbReference type="NCBI Taxonomy" id="13288"/>
    <lineage>
        <taxon>Eukaryota</taxon>
        <taxon>Viridiplantae</taxon>
        <taxon>Streptophyta</taxon>
        <taxon>Embryophyta</taxon>
        <taxon>Tracheophyta</taxon>
        <taxon>Spermatophyta</taxon>
        <taxon>Magnoliopsida</taxon>
        <taxon>eudicotyledons</taxon>
        <taxon>Gunneridae</taxon>
        <taxon>Pentapetalae</taxon>
        <taxon>rosids</taxon>
        <taxon>malvids</taxon>
        <taxon>Brassicales</taxon>
        <taxon>Brassicaceae</taxon>
        <taxon>Thlaspideae</taxon>
        <taxon>Thlaspi</taxon>
    </lineage>
</organism>
<dbReference type="InterPro" id="IPR044807">
    <property type="entry name" value="DRIP1-like"/>
</dbReference>
<dbReference type="GO" id="GO:0004842">
    <property type="term" value="F:ubiquitin-protein transferase activity"/>
    <property type="evidence" value="ECO:0007669"/>
    <property type="project" value="InterPro"/>
</dbReference>
<dbReference type="Proteomes" id="UP000836841">
    <property type="component" value="Chromosome 7"/>
</dbReference>
<sequence>MKDLILTGSIPVTIKPTIDMKDVKPLTLVKAGDDGTLVTQTPTGERANGHASLSNEATKEKPSGVEENGNPLLVKPNVNKGKGIASSSGSVVKGKTKIAADPVANASRNETSAAAAADTPIWFTLLALKDQDTDAPLPQLHNRYLRVRNGNLPVSYIQKYIAMKLRLESEDEVELYLGNVPLVPSVVLCDVLTYWIAFGSPHTICTTLGASAADYIIIFSYGRKLQPKPPVT</sequence>
<dbReference type="PANTHER" id="PTHR46293:SF1">
    <property type="entry name" value="OS03G0632800 PROTEIN"/>
    <property type="match status" value="1"/>
</dbReference>
<dbReference type="EMBL" id="OU466863">
    <property type="protein sequence ID" value="CAH2079171.1"/>
    <property type="molecule type" value="Genomic_DNA"/>
</dbReference>
<name>A0AAU9T7E7_THLAR</name>
<dbReference type="AlphaFoldDB" id="A0AAU9T7E7"/>
<evidence type="ECO:0000313" key="2">
    <source>
        <dbReference type="EMBL" id="CAH2079171.1"/>
    </source>
</evidence>
<accession>A0AAU9T7E7</accession>
<keyword evidence="3" id="KW-1185">Reference proteome</keyword>
<evidence type="ECO:0000256" key="1">
    <source>
        <dbReference type="SAM" id="MobiDB-lite"/>
    </source>
</evidence>
<evidence type="ECO:0000313" key="3">
    <source>
        <dbReference type="Proteomes" id="UP000836841"/>
    </source>
</evidence>
<dbReference type="PANTHER" id="PTHR46293">
    <property type="entry name" value="E3 UBIQUITIN PROTEIN LIGASE DRIP1"/>
    <property type="match status" value="1"/>
</dbReference>
<dbReference type="Gene3D" id="3.10.20.90">
    <property type="entry name" value="Phosphatidylinositol 3-kinase Catalytic Subunit, Chain A, domain 1"/>
    <property type="match status" value="1"/>
</dbReference>